<evidence type="ECO:0000313" key="8">
    <source>
        <dbReference type="Proteomes" id="UP000250429"/>
    </source>
</evidence>
<keyword evidence="2 5" id="KW-0689">Ribosomal protein</keyword>
<dbReference type="SUPFAM" id="SSF46911">
    <property type="entry name" value="Ribosomal protein S18"/>
    <property type="match status" value="1"/>
</dbReference>
<comment type="function">
    <text evidence="5">Binds as a heterodimer with protein bS6 to the central domain of the 16S rRNA, where it helps stabilize the platform of the 30S subunit.</text>
</comment>
<keyword evidence="5" id="KW-0699">rRNA-binding</keyword>
<dbReference type="InterPro" id="IPR018275">
    <property type="entry name" value="Ribosomal_bS18_CS"/>
</dbReference>
<evidence type="ECO:0000256" key="1">
    <source>
        <dbReference type="ARBA" id="ARBA00005589"/>
    </source>
</evidence>
<dbReference type="PANTHER" id="PTHR13479">
    <property type="entry name" value="30S RIBOSOMAL PROTEIN S18"/>
    <property type="match status" value="1"/>
</dbReference>
<dbReference type="PANTHER" id="PTHR13479:SF40">
    <property type="entry name" value="SMALL RIBOSOMAL SUBUNIT PROTEIN BS18M"/>
    <property type="match status" value="1"/>
</dbReference>
<dbReference type="NCBIfam" id="TIGR00165">
    <property type="entry name" value="S18"/>
    <property type="match status" value="1"/>
</dbReference>
<organism evidence="7 8">
    <name type="scientific">Faecalibacterium hattorii</name>
    <dbReference type="NCBI Taxonomy" id="2935520"/>
    <lineage>
        <taxon>Bacteria</taxon>
        <taxon>Bacillati</taxon>
        <taxon>Bacillota</taxon>
        <taxon>Clostridia</taxon>
        <taxon>Eubacteriales</taxon>
        <taxon>Oscillospiraceae</taxon>
        <taxon>Faecalibacterium</taxon>
    </lineage>
</organism>
<dbReference type="GO" id="GO:0006412">
    <property type="term" value="P:translation"/>
    <property type="evidence" value="ECO:0007669"/>
    <property type="project" value="UniProtKB-UniRule"/>
</dbReference>
<protein>
    <recommendedName>
        <fullName evidence="4 5">Small ribosomal subunit protein bS18</fullName>
    </recommendedName>
</protein>
<evidence type="ECO:0000313" key="7">
    <source>
        <dbReference type="EMBL" id="RAW62560.1"/>
    </source>
</evidence>
<dbReference type="InterPro" id="IPR001648">
    <property type="entry name" value="Ribosomal_bS18"/>
</dbReference>
<dbReference type="InterPro" id="IPR036870">
    <property type="entry name" value="Ribosomal_bS18_sf"/>
</dbReference>
<proteinExistence type="inferred from homology"/>
<dbReference type="EMBL" id="PRLC01000004">
    <property type="protein sequence ID" value="RAW62560.1"/>
    <property type="molecule type" value="Genomic_DNA"/>
</dbReference>
<dbReference type="OrthoDB" id="9812008at2"/>
<dbReference type="GO" id="GO:0003735">
    <property type="term" value="F:structural constituent of ribosome"/>
    <property type="evidence" value="ECO:0007669"/>
    <property type="project" value="InterPro"/>
</dbReference>
<reference evidence="7 8" key="1">
    <citation type="submission" date="2018-02" db="EMBL/GenBank/DDBJ databases">
        <title>Complete genome sequencing of Faecalibacterium prausnitzii strains isolated from the human gut.</title>
        <authorList>
            <person name="Fitzgerald B.C."/>
            <person name="Shkoporov A.N."/>
            <person name="Ross P.R."/>
            <person name="Hill C."/>
        </authorList>
    </citation>
    <scope>NUCLEOTIDE SEQUENCE [LARGE SCALE GENOMIC DNA]</scope>
    <source>
        <strain evidence="7 8">APC922/41-1</strain>
    </source>
</reference>
<dbReference type="Pfam" id="PF01084">
    <property type="entry name" value="Ribosomal_S18"/>
    <property type="match status" value="1"/>
</dbReference>
<dbReference type="PRINTS" id="PR00974">
    <property type="entry name" value="RIBOSOMALS18"/>
</dbReference>
<keyword evidence="8" id="KW-1185">Reference proteome</keyword>
<evidence type="ECO:0000256" key="5">
    <source>
        <dbReference type="HAMAP-Rule" id="MF_00270"/>
    </source>
</evidence>
<dbReference type="HAMAP" id="MF_00270">
    <property type="entry name" value="Ribosomal_bS18"/>
    <property type="match status" value="1"/>
</dbReference>
<dbReference type="Proteomes" id="UP000250429">
    <property type="component" value="Unassembled WGS sequence"/>
</dbReference>
<evidence type="ECO:0000256" key="3">
    <source>
        <dbReference type="ARBA" id="ARBA00023274"/>
    </source>
</evidence>
<sequence length="85" mass="9907">MAFERTEGSRPARPIRRGRKKVCSFCVDRIDTIDYKDVPRLRKYVSERAKIIPRRVTGTCAYHQRALTTAIKRARHVALMPYVSD</sequence>
<evidence type="ECO:0000256" key="4">
    <source>
        <dbReference type="ARBA" id="ARBA00035141"/>
    </source>
</evidence>
<gene>
    <name evidence="5 7" type="primary">rpsR</name>
    <name evidence="7" type="ORF">C4N23_03730</name>
</gene>
<dbReference type="AlphaFoldDB" id="A0A173Y5X6"/>
<evidence type="ECO:0000256" key="6">
    <source>
        <dbReference type="RuleBase" id="RU003910"/>
    </source>
</evidence>
<keyword evidence="5" id="KW-0694">RNA-binding</keyword>
<evidence type="ECO:0000256" key="2">
    <source>
        <dbReference type="ARBA" id="ARBA00022980"/>
    </source>
</evidence>
<dbReference type="RefSeq" id="WP_055189171.1">
    <property type="nucleotide sequence ID" value="NZ_JBLVPC010000145.1"/>
</dbReference>
<dbReference type="GO" id="GO:0022627">
    <property type="term" value="C:cytosolic small ribosomal subunit"/>
    <property type="evidence" value="ECO:0007669"/>
    <property type="project" value="TreeGrafter"/>
</dbReference>
<dbReference type="Gene3D" id="4.10.640.10">
    <property type="entry name" value="Ribosomal protein S18"/>
    <property type="match status" value="1"/>
</dbReference>
<comment type="subunit">
    <text evidence="5">Part of the 30S ribosomal subunit. Forms a tight heterodimer with protein bS6.</text>
</comment>
<comment type="caution">
    <text evidence="7">The sequence shown here is derived from an EMBL/GenBank/DDBJ whole genome shotgun (WGS) entry which is preliminary data.</text>
</comment>
<name>A0A173Y5X6_9FIRM</name>
<comment type="similarity">
    <text evidence="1 5 6">Belongs to the bacterial ribosomal protein bS18 family.</text>
</comment>
<dbReference type="PROSITE" id="PS00057">
    <property type="entry name" value="RIBOSOMAL_S18"/>
    <property type="match status" value="1"/>
</dbReference>
<accession>A0A173Y5X6</accession>
<dbReference type="GO" id="GO:0070181">
    <property type="term" value="F:small ribosomal subunit rRNA binding"/>
    <property type="evidence" value="ECO:0007669"/>
    <property type="project" value="TreeGrafter"/>
</dbReference>
<keyword evidence="3 5" id="KW-0687">Ribonucleoprotein</keyword>